<reference evidence="3 4" key="1">
    <citation type="submission" date="2022-06" db="EMBL/GenBank/DDBJ databases">
        <title>Dynamics of rice microbiomes reveals core vertical transmitted seed endophytes.</title>
        <authorList>
            <person name="Liao K."/>
            <person name="Zhang X."/>
        </authorList>
    </citation>
    <scope>NUCLEOTIDE SEQUENCE [LARGE SCALE GENOMIC DNA]</scope>
    <source>
        <strain evidence="3 4">YT10-10-1</strain>
    </source>
</reference>
<dbReference type="Proteomes" id="UP001320843">
    <property type="component" value="Unassembled WGS sequence"/>
</dbReference>
<gene>
    <name evidence="3" type="ORF">NB700_000710</name>
</gene>
<evidence type="ECO:0000256" key="1">
    <source>
        <dbReference type="SAM" id="MobiDB-lite"/>
    </source>
</evidence>
<proteinExistence type="predicted"/>
<feature type="signal peptide" evidence="2">
    <location>
        <begin position="1"/>
        <end position="20"/>
    </location>
</feature>
<accession>A0ABT3DRN2</accession>
<evidence type="ECO:0000313" key="3">
    <source>
        <dbReference type="EMBL" id="MCW0398154.1"/>
    </source>
</evidence>
<feature type="region of interest" description="Disordered" evidence="1">
    <location>
        <begin position="106"/>
        <end position="202"/>
    </location>
</feature>
<feature type="compositionally biased region" description="Basic residues" evidence="1">
    <location>
        <begin position="190"/>
        <end position="200"/>
    </location>
</feature>
<evidence type="ECO:0000313" key="4">
    <source>
        <dbReference type="Proteomes" id="UP001320843"/>
    </source>
</evidence>
<comment type="caution">
    <text evidence="3">The sequence shown here is derived from an EMBL/GenBank/DDBJ whole genome shotgun (WGS) entry which is preliminary data.</text>
</comment>
<dbReference type="EMBL" id="JANFWR010000004">
    <property type="protein sequence ID" value="MCW0398154.1"/>
    <property type="molecule type" value="Genomic_DNA"/>
</dbReference>
<feature type="compositionally biased region" description="Polar residues" evidence="1">
    <location>
        <begin position="166"/>
        <end position="187"/>
    </location>
</feature>
<keyword evidence="4" id="KW-1185">Reference proteome</keyword>
<sequence>MAAGLALGVAGVAAAAGAGAAVDVSRAMRSDGCAAAGASIAGASIAAAVLGASISAEYSRISRPWPQSTSIRKLSDGTSTGMRLLTWITARPLRVWVKRNCRSLTRPCGRSSPTRAKVAGEASATRARSSSPGSLEITGISARNGSPGLDSTRISPRPRASAAWLQASSNSAVAARQTWRSPRTADTASPRRRRNKRGCRRIPPLPLGIMRAIYRKPGPGTRGPEKPRQGPRCWCTAEIHDARTHCSRKAQARHCGRDFSPDARCGRCRD</sequence>
<name>A0ABT3DRN2_9XANT</name>
<keyword evidence="2" id="KW-0732">Signal</keyword>
<feature type="chain" id="PRO_5046349999" evidence="2">
    <location>
        <begin position="21"/>
        <end position="270"/>
    </location>
</feature>
<organism evidence="3 4">
    <name type="scientific">Xanthomonas sacchari</name>
    <dbReference type="NCBI Taxonomy" id="56458"/>
    <lineage>
        <taxon>Bacteria</taxon>
        <taxon>Pseudomonadati</taxon>
        <taxon>Pseudomonadota</taxon>
        <taxon>Gammaproteobacteria</taxon>
        <taxon>Lysobacterales</taxon>
        <taxon>Lysobacteraceae</taxon>
        <taxon>Xanthomonas</taxon>
    </lineage>
</organism>
<protein>
    <submittedName>
        <fullName evidence="3">Uncharacterized protein</fullName>
    </submittedName>
</protein>
<evidence type="ECO:0000256" key="2">
    <source>
        <dbReference type="SAM" id="SignalP"/>
    </source>
</evidence>